<keyword evidence="1" id="KW-0812">Transmembrane</keyword>
<gene>
    <name evidence="4" type="ORF">OIK42_01340</name>
</gene>
<evidence type="ECO:0000259" key="3">
    <source>
        <dbReference type="Pfam" id="PF00139"/>
    </source>
</evidence>
<feature type="domain" description="Legume lectin" evidence="3">
    <location>
        <begin position="26"/>
        <end position="246"/>
    </location>
</feature>
<dbReference type="InterPro" id="IPR001220">
    <property type="entry name" value="Legume_lectin_dom"/>
</dbReference>
<protein>
    <submittedName>
        <fullName evidence="4">L-type lectin-domain containing protein</fullName>
    </submittedName>
</protein>
<sequence>MKKVMKGFALAMGLAGSVSANAAVITYSDFSDVSGLQLNGTASKFGDVLRLTSDTSGQAGSAFSTNAIALSADVSFSAFFSFNISGLGGFGDSDGPGADGLVFTMQTVSNTAGTGGGGIGFEGLGQSLGVEFDTWDNGTPTDPNGNHVGVNLDGNVTSVATVNEATRFNNGSDWFAWIDYDGTIDELSVRYSQAAVKPTLEAITYNVDLTSIFGSTDVFVGFTSGTGSAYNNHDINSFSFSSDFDENFASTGTPAVSAPGSFLLLMLSTLGLIAYRRK</sequence>
<dbReference type="Proteomes" id="UP001218788">
    <property type="component" value="Unassembled WGS sequence"/>
</dbReference>
<dbReference type="Pfam" id="PF00139">
    <property type="entry name" value="Lectin_legB"/>
    <property type="match status" value="1"/>
</dbReference>
<dbReference type="PANTHER" id="PTHR32401:SF48">
    <property type="entry name" value="LEGUME LECTIN DOMAIN-CONTAINING PROTEIN"/>
    <property type="match status" value="1"/>
</dbReference>
<evidence type="ECO:0000256" key="2">
    <source>
        <dbReference type="SAM" id="SignalP"/>
    </source>
</evidence>
<dbReference type="SUPFAM" id="SSF49899">
    <property type="entry name" value="Concanavalin A-like lectins/glucanases"/>
    <property type="match status" value="1"/>
</dbReference>
<dbReference type="RefSeq" id="WP_273637758.1">
    <property type="nucleotide sequence ID" value="NZ_JAQQXP010000001.1"/>
</dbReference>
<keyword evidence="1" id="KW-0472">Membrane</keyword>
<reference evidence="4 5" key="1">
    <citation type="submission" date="2022-10" db="EMBL/GenBank/DDBJ databases">
        <title>Alteromonas sp. chi3 Genome sequencing.</title>
        <authorList>
            <person name="Park S."/>
        </authorList>
    </citation>
    <scope>NUCLEOTIDE SEQUENCE [LARGE SCALE GENOMIC DNA]</scope>
    <source>
        <strain evidence="5">chi3</strain>
    </source>
</reference>
<dbReference type="InterPro" id="IPR013320">
    <property type="entry name" value="ConA-like_dom_sf"/>
</dbReference>
<dbReference type="InterPro" id="IPR019825">
    <property type="entry name" value="Lectin_legB_Mn/Ca_BS"/>
</dbReference>
<dbReference type="InterPro" id="IPR056573">
    <property type="entry name" value="Lectin_L-type_dom"/>
</dbReference>
<keyword evidence="1" id="KW-1133">Transmembrane helix</keyword>
<accession>A0ABT5KX93</accession>
<keyword evidence="2" id="KW-0732">Signal</keyword>
<evidence type="ECO:0000313" key="5">
    <source>
        <dbReference type="Proteomes" id="UP001218788"/>
    </source>
</evidence>
<comment type="caution">
    <text evidence="4">The sequence shown here is derived from an EMBL/GenBank/DDBJ whole genome shotgun (WGS) entry which is preliminary data.</text>
</comment>
<feature type="signal peptide" evidence="2">
    <location>
        <begin position="1"/>
        <end position="22"/>
    </location>
</feature>
<dbReference type="PROSITE" id="PS00307">
    <property type="entry name" value="LECTIN_LEGUME_BETA"/>
    <property type="match status" value="1"/>
</dbReference>
<evidence type="ECO:0000256" key="1">
    <source>
        <dbReference type="SAM" id="Phobius"/>
    </source>
</evidence>
<feature type="chain" id="PRO_5045289064" evidence="2">
    <location>
        <begin position="23"/>
        <end position="278"/>
    </location>
</feature>
<dbReference type="InterPro" id="IPR050258">
    <property type="entry name" value="Leguminous_Lectin"/>
</dbReference>
<name>A0ABT5KX93_9ALTE</name>
<dbReference type="Gene3D" id="2.60.120.200">
    <property type="match status" value="1"/>
</dbReference>
<dbReference type="PANTHER" id="PTHR32401">
    <property type="entry name" value="CONCANAVALIN A-LIKE LECTIN FAMILY PROTEIN"/>
    <property type="match status" value="1"/>
</dbReference>
<feature type="transmembrane region" description="Helical" evidence="1">
    <location>
        <begin position="256"/>
        <end position="275"/>
    </location>
</feature>
<keyword evidence="5" id="KW-1185">Reference proteome</keyword>
<organism evidence="4 5">
    <name type="scientific">Alteromonas gilva</name>
    <dbReference type="NCBI Taxonomy" id="2987522"/>
    <lineage>
        <taxon>Bacteria</taxon>
        <taxon>Pseudomonadati</taxon>
        <taxon>Pseudomonadota</taxon>
        <taxon>Gammaproteobacteria</taxon>
        <taxon>Alteromonadales</taxon>
        <taxon>Alteromonadaceae</taxon>
        <taxon>Alteromonas/Salinimonas group</taxon>
        <taxon>Alteromonas</taxon>
    </lineage>
</organism>
<proteinExistence type="predicted"/>
<evidence type="ECO:0000313" key="4">
    <source>
        <dbReference type="EMBL" id="MDC8829394.1"/>
    </source>
</evidence>
<dbReference type="CDD" id="cd01951">
    <property type="entry name" value="lectin_L-type"/>
    <property type="match status" value="1"/>
</dbReference>
<dbReference type="EMBL" id="JAQQXP010000001">
    <property type="protein sequence ID" value="MDC8829394.1"/>
    <property type="molecule type" value="Genomic_DNA"/>
</dbReference>